<dbReference type="EMBL" id="JAWWNJ010000001">
    <property type="protein sequence ID" value="KAK7064904.1"/>
    <property type="molecule type" value="Genomic_DNA"/>
</dbReference>
<organism evidence="2 3">
    <name type="scientific">Favolaschia claudopus</name>
    <dbReference type="NCBI Taxonomy" id="2862362"/>
    <lineage>
        <taxon>Eukaryota</taxon>
        <taxon>Fungi</taxon>
        <taxon>Dikarya</taxon>
        <taxon>Basidiomycota</taxon>
        <taxon>Agaricomycotina</taxon>
        <taxon>Agaricomycetes</taxon>
        <taxon>Agaricomycetidae</taxon>
        <taxon>Agaricales</taxon>
        <taxon>Marasmiineae</taxon>
        <taxon>Mycenaceae</taxon>
        <taxon>Favolaschia</taxon>
    </lineage>
</organism>
<keyword evidence="3" id="KW-1185">Reference proteome</keyword>
<evidence type="ECO:0000256" key="1">
    <source>
        <dbReference type="SAM" id="MobiDB-lite"/>
    </source>
</evidence>
<feature type="non-terminal residue" evidence="2">
    <location>
        <position position="235"/>
    </location>
</feature>
<dbReference type="Proteomes" id="UP001362999">
    <property type="component" value="Unassembled WGS sequence"/>
</dbReference>
<evidence type="ECO:0000313" key="3">
    <source>
        <dbReference type="Proteomes" id="UP001362999"/>
    </source>
</evidence>
<reference evidence="2 3" key="1">
    <citation type="journal article" date="2024" name="J Genomics">
        <title>Draft genome sequencing and assembly of Favolaschia claudopus CIRM-BRFM 2984 isolated from oak limbs.</title>
        <authorList>
            <person name="Navarro D."/>
            <person name="Drula E."/>
            <person name="Chaduli D."/>
            <person name="Cazenave R."/>
            <person name="Ahrendt S."/>
            <person name="Wang J."/>
            <person name="Lipzen A."/>
            <person name="Daum C."/>
            <person name="Barry K."/>
            <person name="Grigoriev I.V."/>
            <person name="Favel A."/>
            <person name="Rosso M.N."/>
            <person name="Martin F."/>
        </authorList>
    </citation>
    <scope>NUCLEOTIDE SEQUENCE [LARGE SCALE GENOMIC DNA]</scope>
    <source>
        <strain evidence="2 3">CIRM-BRFM 2984</strain>
    </source>
</reference>
<comment type="caution">
    <text evidence="2">The sequence shown here is derived from an EMBL/GenBank/DDBJ whole genome shotgun (WGS) entry which is preliminary data.</text>
</comment>
<evidence type="ECO:0000313" key="2">
    <source>
        <dbReference type="EMBL" id="KAK7064904.1"/>
    </source>
</evidence>
<gene>
    <name evidence="2" type="ORF">R3P38DRAFT_2445476</name>
</gene>
<feature type="region of interest" description="Disordered" evidence="1">
    <location>
        <begin position="214"/>
        <end position="235"/>
    </location>
</feature>
<sequence>MQYREIADQRGCRFLDDQYTLNMRLVRGCNLMHALSVEHYRNMYPPDLNRKVHVDKIIFEILGTPGLYQRRVNALNLEINAKVNMQKMPIDQATVNTTIDDVVRRMAEAGVLTAFVDDAYEYAQQFALDVMAPLPPGWTAADAANILTYSHGYSAAPPSLFPNDNDVCFRSPYLPWQLEFENTVQFDTWQWRDPDMQGMRREPNSRIATAIMEGKGRQAPARRPGILDRHNPWAK</sequence>
<feature type="compositionally biased region" description="Basic and acidic residues" evidence="1">
    <location>
        <begin position="225"/>
        <end position="235"/>
    </location>
</feature>
<name>A0AAW0ELC4_9AGAR</name>
<accession>A0AAW0ELC4</accession>
<proteinExistence type="predicted"/>
<dbReference type="AlphaFoldDB" id="A0AAW0ELC4"/>
<protein>
    <submittedName>
        <fullName evidence="2">Uncharacterized protein</fullName>
    </submittedName>
</protein>